<keyword evidence="3" id="KW-1185">Reference proteome</keyword>
<dbReference type="AlphaFoldDB" id="A0A1G9M321"/>
<name>A0A1G9M321_9BACT</name>
<gene>
    <name evidence="2" type="ORF">SAMN05421823_107251</name>
</gene>
<proteinExistence type="predicted"/>
<reference evidence="2 3" key="1">
    <citation type="submission" date="2016-10" db="EMBL/GenBank/DDBJ databases">
        <authorList>
            <person name="de Groot N.N."/>
        </authorList>
    </citation>
    <scope>NUCLEOTIDE SEQUENCE [LARGE SCALE GENOMIC DNA]</scope>
    <source>
        <strain evidence="2 3">DSM 25186</strain>
    </source>
</reference>
<evidence type="ECO:0000256" key="1">
    <source>
        <dbReference type="SAM" id="SignalP"/>
    </source>
</evidence>
<protein>
    <recommendedName>
        <fullName evidence="4">DUF3575 domain-containing protein</fullName>
    </recommendedName>
</protein>
<evidence type="ECO:0000313" key="2">
    <source>
        <dbReference type="EMBL" id="SDL68680.1"/>
    </source>
</evidence>
<organism evidence="2 3">
    <name type="scientific">Catalinimonas alkaloidigena</name>
    <dbReference type="NCBI Taxonomy" id="1075417"/>
    <lineage>
        <taxon>Bacteria</taxon>
        <taxon>Pseudomonadati</taxon>
        <taxon>Bacteroidota</taxon>
        <taxon>Cytophagia</taxon>
        <taxon>Cytophagales</taxon>
        <taxon>Catalimonadaceae</taxon>
        <taxon>Catalinimonas</taxon>
    </lineage>
</organism>
<feature type="chain" id="PRO_5011478530" description="DUF3575 domain-containing protein" evidence="1">
    <location>
        <begin position="31"/>
        <end position="216"/>
    </location>
</feature>
<evidence type="ECO:0000313" key="3">
    <source>
        <dbReference type="Proteomes" id="UP000198510"/>
    </source>
</evidence>
<sequence length="216" mass="25295">MHPFIHAKVMKRLCIFPLLLGLLWSTQAQAQTSGTDAPYRRFFVGSSLFMLGNFIPDDPNPPHFVQLNVGYRLTPRDVVSLEAITWRYAWPLGIPYSKGQEAPDTKYPGYVREVGLALAYQRFWWKGVYTAVHALNAAQTYVDDNDRKVQRGYQLFMTYRLGYHIAFWRNRLFVEPSVAMTHWPINTNVPEAFARQERRWPRYFLFEPGLHFGVKF</sequence>
<keyword evidence="1" id="KW-0732">Signal</keyword>
<feature type="signal peptide" evidence="1">
    <location>
        <begin position="1"/>
        <end position="30"/>
    </location>
</feature>
<dbReference type="EMBL" id="FNFO01000007">
    <property type="protein sequence ID" value="SDL68680.1"/>
    <property type="molecule type" value="Genomic_DNA"/>
</dbReference>
<dbReference type="Proteomes" id="UP000198510">
    <property type="component" value="Unassembled WGS sequence"/>
</dbReference>
<accession>A0A1G9M321</accession>
<evidence type="ECO:0008006" key="4">
    <source>
        <dbReference type="Google" id="ProtNLM"/>
    </source>
</evidence>